<protein>
    <recommendedName>
        <fullName evidence="1">Phosphodiester glycosidase domain-containing protein</fullName>
    </recommendedName>
</protein>
<evidence type="ECO:0000259" key="1">
    <source>
        <dbReference type="Pfam" id="PF09992"/>
    </source>
</evidence>
<gene>
    <name evidence="2" type="ORF">METZ01_LOCUS76198</name>
</gene>
<evidence type="ECO:0000313" key="2">
    <source>
        <dbReference type="EMBL" id="SVA23344.1"/>
    </source>
</evidence>
<dbReference type="EMBL" id="UINC01005755">
    <property type="protein sequence ID" value="SVA23344.1"/>
    <property type="molecule type" value="Genomic_DNA"/>
</dbReference>
<dbReference type="PANTHER" id="PTHR40446:SF2">
    <property type="entry name" value="N-ACETYLGLUCOSAMINE-1-PHOSPHODIESTER ALPHA-N-ACETYLGLUCOSAMINIDASE"/>
    <property type="match status" value="1"/>
</dbReference>
<dbReference type="InterPro" id="IPR018711">
    <property type="entry name" value="NAGPA"/>
</dbReference>
<sequence length="285" mass="31604">MQWRPMEKINQNLPNGIKVYKGKNNIMPLKAWYAEVDVSLQDMSVRVVRSQDTDRKETLSEFADNLNASIVVNGGYFILDKHPTDHVGLLMSNNIIYSPAISSVLRGSTRYFLTRSALGIHDDNHIDIAWIASRNDSVYEWNTPVLNQQNIPQSSLDYSQAVPWNVRDALQAGPVLITDGEINITVDEEVFFGSEIPNIHPRTAAGYTSDGRFILMVVDGRQASSRGVYLQELAVMMDNLDCVEAINLDGGGSSGMVVNGKILNRPTGTTAQREVMSAIAVLFQE</sequence>
<dbReference type="Pfam" id="PF09992">
    <property type="entry name" value="NAGPA"/>
    <property type="match status" value="1"/>
</dbReference>
<name>A0A381U5Q2_9ZZZZ</name>
<dbReference type="PANTHER" id="PTHR40446">
    <property type="entry name" value="N-ACETYLGLUCOSAMINE-1-PHOSPHODIESTER ALPHA-N-ACETYLGLUCOSAMINIDASE"/>
    <property type="match status" value="1"/>
</dbReference>
<accession>A0A381U5Q2</accession>
<dbReference type="AlphaFoldDB" id="A0A381U5Q2"/>
<proteinExistence type="predicted"/>
<reference evidence="2" key="1">
    <citation type="submission" date="2018-05" db="EMBL/GenBank/DDBJ databases">
        <authorList>
            <person name="Lanie J.A."/>
            <person name="Ng W.-L."/>
            <person name="Kazmierczak K.M."/>
            <person name="Andrzejewski T.M."/>
            <person name="Davidsen T.M."/>
            <person name="Wayne K.J."/>
            <person name="Tettelin H."/>
            <person name="Glass J.I."/>
            <person name="Rusch D."/>
            <person name="Podicherti R."/>
            <person name="Tsui H.-C.T."/>
            <person name="Winkler M.E."/>
        </authorList>
    </citation>
    <scope>NUCLEOTIDE SEQUENCE</scope>
</reference>
<organism evidence="2">
    <name type="scientific">marine metagenome</name>
    <dbReference type="NCBI Taxonomy" id="408172"/>
    <lineage>
        <taxon>unclassified sequences</taxon>
        <taxon>metagenomes</taxon>
        <taxon>ecological metagenomes</taxon>
    </lineage>
</organism>
<feature type="domain" description="Phosphodiester glycosidase" evidence="1">
    <location>
        <begin position="67"/>
        <end position="281"/>
    </location>
</feature>